<dbReference type="GO" id="GO:0003729">
    <property type="term" value="F:mRNA binding"/>
    <property type="evidence" value="ECO:0007669"/>
    <property type="project" value="UniProtKB-ARBA"/>
</dbReference>
<reference evidence="6 7" key="1">
    <citation type="submission" date="2024-09" db="EMBL/GenBank/DDBJ databases">
        <title>Chromosome-scale assembly of Riccia sorocarpa.</title>
        <authorList>
            <person name="Paukszto L."/>
        </authorList>
    </citation>
    <scope>NUCLEOTIDE SEQUENCE [LARGE SCALE GENOMIC DNA]</scope>
    <source>
        <strain evidence="6">LP-2024</strain>
        <tissue evidence="6">Aerial parts of the thallus</tissue>
    </source>
</reference>
<dbReference type="InterPro" id="IPR000504">
    <property type="entry name" value="RRM_dom"/>
</dbReference>
<evidence type="ECO:0000259" key="5">
    <source>
        <dbReference type="PROSITE" id="PS50102"/>
    </source>
</evidence>
<dbReference type="InterPro" id="IPR012677">
    <property type="entry name" value="Nucleotide-bd_a/b_plait_sf"/>
</dbReference>
<feature type="domain" description="RRM" evidence="5">
    <location>
        <begin position="227"/>
        <end position="307"/>
    </location>
</feature>
<dbReference type="SUPFAM" id="SSF51045">
    <property type="entry name" value="WW domain"/>
    <property type="match status" value="1"/>
</dbReference>
<accession>A0ABD3GML3</accession>
<dbReference type="InterPro" id="IPR036020">
    <property type="entry name" value="WW_dom_sf"/>
</dbReference>
<keyword evidence="1" id="KW-0677">Repeat</keyword>
<evidence type="ECO:0000256" key="3">
    <source>
        <dbReference type="PROSITE-ProRule" id="PRU00176"/>
    </source>
</evidence>
<feature type="compositionally biased region" description="Gly residues" evidence="4">
    <location>
        <begin position="315"/>
        <end position="336"/>
    </location>
</feature>
<proteinExistence type="predicted"/>
<organism evidence="6 7">
    <name type="scientific">Riccia sorocarpa</name>
    <dbReference type="NCBI Taxonomy" id="122646"/>
    <lineage>
        <taxon>Eukaryota</taxon>
        <taxon>Viridiplantae</taxon>
        <taxon>Streptophyta</taxon>
        <taxon>Embryophyta</taxon>
        <taxon>Marchantiophyta</taxon>
        <taxon>Marchantiopsida</taxon>
        <taxon>Marchantiidae</taxon>
        <taxon>Marchantiales</taxon>
        <taxon>Ricciaceae</taxon>
        <taxon>Riccia</taxon>
    </lineage>
</organism>
<feature type="region of interest" description="Disordered" evidence="4">
    <location>
        <begin position="306"/>
        <end position="346"/>
    </location>
</feature>
<sequence>MEAASMLHHPHPYSMMQQQQSQHLPQHHSQHQQPHQQASQQQQPSQVSSGIYDQQQQSAGGQAVGGSLIHPPSSMSNPTSTTIGQKRDFSGHPISGSPQDSHDGGNFVKLFVGSVPRSISEEEVRPLFAEHGNVLEVALIKDKRTGQQQDVALWSDYEKGARCQVPRLIIPGHEALVRCCFIKYGTIEEAERAIRALNNQRTLPGGTAPVQVRYADGERERLGAVEHKLFVGSLNKQATEKEIQELFAPYGRVDDVYIMRDEQKQSRGCAFIKYPTREMATAAINALNGVYVMPGCDQPLAVRFADPKRPKGGDTRVGGPGFGGPGFSPRPGGGGHRPAPAPMGGQMGGRGPPMGWRPMGGPGLGPQPQLGPAYAGGMGPRGAAGNVPSPMGGPLPGPAGPMNGHLQGPMAVPGQLVGPTMLPPAQQPGYYQPSNQRQPQNYGQQASPQQQAYGQLPVTQQPPNQPQQLLSMQQLQQPLQLGPMQGPPQQQHQHPQQLQQQQLPPPQQQMQPQPQMQQQQPQPMLQPQQQQQQQQQQQVQQQAPQQQPQQQQQVFYQVPALQQAQQQVPPASWLLPVQPQAVATMPPPPSIPATCEWTEHTSPEGYKYYYNSATGESKCLFATAGNYLPLFMRFAGLQWEKPEELISFEQQQQQPPQQQPPPQIQQLPVTAPQGLSYGQPQSANGSVEQPRQQGPPGANLFVFRIPDDFTDETLKETFDPFGNVISARVGVERESGRNRGFGFVSYDSASSAEAAIQGLNNVAIGGRRLKVERKRGEQTGDQNFQPY</sequence>
<dbReference type="Gene3D" id="3.30.70.330">
    <property type="match status" value="3"/>
</dbReference>
<dbReference type="Pfam" id="PF00076">
    <property type="entry name" value="RRM_1"/>
    <property type="match status" value="3"/>
</dbReference>
<keyword evidence="7" id="KW-1185">Reference proteome</keyword>
<dbReference type="PANTHER" id="PTHR24012">
    <property type="entry name" value="RNA BINDING PROTEIN"/>
    <property type="match status" value="1"/>
</dbReference>
<feature type="region of interest" description="Disordered" evidence="4">
    <location>
        <begin position="648"/>
        <end position="700"/>
    </location>
</feature>
<gene>
    <name evidence="6" type="ORF">R1sor_022062</name>
</gene>
<dbReference type="GO" id="GO:0005737">
    <property type="term" value="C:cytoplasm"/>
    <property type="evidence" value="ECO:0007669"/>
    <property type="project" value="UniProtKB-ARBA"/>
</dbReference>
<evidence type="ECO:0000256" key="1">
    <source>
        <dbReference type="ARBA" id="ARBA00022737"/>
    </source>
</evidence>
<feature type="compositionally biased region" description="Low complexity" evidence="4">
    <location>
        <begin position="12"/>
        <end position="24"/>
    </location>
</feature>
<feature type="domain" description="RRM" evidence="5">
    <location>
        <begin position="108"/>
        <end position="217"/>
    </location>
</feature>
<dbReference type="CDD" id="cd12361">
    <property type="entry name" value="RRM1_2_CELF1-6_like"/>
    <property type="match status" value="1"/>
</dbReference>
<dbReference type="Proteomes" id="UP001633002">
    <property type="component" value="Unassembled WGS sequence"/>
</dbReference>
<dbReference type="GO" id="GO:0010629">
    <property type="term" value="P:negative regulation of gene expression"/>
    <property type="evidence" value="ECO:0007669"/>
    <property type="project" value="UniProtKB-ARBA"/>
</dbReference>
<dbReference type="SUPFAM" id="SSF54928">
    <property type="entry name" value="RNA-binding domain, RBD"/>
    <property type="match status" value="3"/>
</dbReference>
<dbReference type="InterPro" id="IPR001202">
    <property type="entry name" value="WW_dom"/>
</dbReference>
<dbReference type="Gene3D" id="2.20.70.10">
    <property type="match status" value="1"/>
</dbReference>
<protein>
    <recommendedName>
        <fullName evidence="5">RRM domain-containing protein</fullName>
    </recommendedName>
</protein>
<feature type="compositionally biased region" description="Low complexity" evidence="4">
    <location>
        <begin position="54"/>
        <end position="82"/>
    </location>
</feature>
<evidence type="ECO:0000256" key="2">
    <source>
        <dbReference type="ARBA" id="ARBA00022884"/>
    </source>
</evidence>
<evidence type="ECO:0000313" key="6">
    <source>
        <dbReference type="EMBL" id="KAL3679106.1"/>
    </source>
</evidence>
<dbReference type="GO" id="GO:0009967">
    <property type="term" value="P:positive regulation of signal transduction"/>
    <property type="evidence" value="ECO:0007669"/>
    <property type="project" value="UniProtKB-ARBA"/>
</dbReference>
<feature type="compositionally biased region" description="Low complexity" evidence="4">
    <location>
        <begin position="31"/>
        <end position="46"/>
    </location>
</feature>
<dbReference type="CDD" id="cd12362">
    <property type="entry name" value="RRM3_CELF1-6"/>
    <property type="match status" value="1"/>
</dbReference>
<dbReference type="CDD" id="cd00201">
    <property type="entry name" value="WW"/>
    <property type="match status" value="1"/>
</dbReference>
<feature type="compositionally biased region" description="Polar residues" evidence="4">
    <location>
        <begin position="676"/>
        <end position="692"/>
    </location>
</feature>
<feature type="compositionally biased region" description="Low complexity" evidence="4">
    <location>
        <begin position="438"/>
        <end position="537"/>
    </location>
</feature>
<dbReference type="EMBL" id="JBJQOH010000007">
    <property type="protein sequence ID" value="KAL3679106.1"/>
    <property type="molecule type" value="Genomic_DNA"/>
</dbReference>
<evidence type="ECO:0000313" key="7">
    <source>
        <dbReference type="Proteomes" id="UP001633002"/>
    </source>
</evidence>
<feature type="region of interest" description="Disordered" evidence="4">
    <location>
        <begin position="361"/>
        <end position="537"/>
    </location>
</feature>
<evidence type="ECO:0000256" key="4">
    <source>
        <dbReference type="SAM" id="MobiDB-lite"/>
    </source>
</evidence>
<comment type="caution">
    <text evidence="6">The sequence shown here is derived from an EMBL/GenBank/DDBJ whole genome shotgun (WGS) entry which is preliminary data.</text>
</comment>
<dbReference type="AlphaFoldDB" id="A0ABD3GML3"/>
<name>A0ABD3GML3_9MARC</name>
<keyword evidence="2 3" id="KW-0694">RNA-binding</keyword>
<dbReference type="SMART" id="SM00360">
    <property type="entry name" value="RRM"/>
    <property type="match status" value="3"/>
</dbReference>
<feature type="region of interest" description="Disordered" evidence="4">
    <location>
        <begin position="1"/>
        <end position="105"/>
    </location>
</feature>
<feature type="domain" description="RRM" evidence="5">
    <location>
        <begin position="698"/>
        <end position="776"/>
    </location>
</feature>
<dbReference type="InterPro" id="IPR035979">
    <property type="entry name" value="RBD_domain_sf"/>
</dbReference>
<dbReference type="PROSITE" id="PS50102">
    <property type="entry name" value="RRM"/>
    <property type="match status" value="3"/>
</dbReference>
<dbReference type="FunFam" id="3.30.70.330:FF:000383">
    <property type="entry name" value="Sex lethal, isoform D"/>
    <property type="match status" value="1"/>
</dbReference>